<name>A0ABW3NBG9_9BACI</name>
<feature type="transmembrane region" description="Helical" evidence="1">
    <location>
        <begin position="6"/>
        <end position="26"/>
    </location>
</feature>
<accession>A0ABW3NBG9</accession>
<keyword evidence="1" id="KW-1133">Transmembrane helix</keyword>
<evidence type="ECO:0000313" key="3">
    <source>
        <dbReference type="Proteomes" id="UP001597041"/>
    </source>
</evidence>
<proteinExistence type="predicted"/>
<sequence length="169" mass="19322">MPKKYIIFSSILAAAIVTLLILIFYFKISFTSVPTNLPIVLTDELTVEGERRHVESITITESDASHLNSDKPVQSENEEEIVLDQSNAITRTLIEDVRIYDGGRITDNDNSPEYTAEMHLSDENSLYLYLTNEYIRVVPPEKDGTLFKVLDEENTVYAYFQSLFEEESN</sequence>
<comment type="caution">
    <text evidence="2">The sequence shown here is derived from an EMBL/GenBank/DDBJ whole genome shotgun (WGS) entry which is preliminary data.</text>
</comment>
<dbReference type="RefSeq" id="WP_379590201.1">
    <property type="nucleotide sequence ID" value="NZ_JBHTKK010000001.1"/>
</dbReference>
<gene>
    <name evidence="2" type="ORF">ACFQ19_01750</name>
</gene>
<protein>
    <recommendedName>
        <fullName evidence="4">DUF4340 domain-containing protein</fullName>
    </recommendedName>
</protein>
<dbReference type="Proteomes" id="UP001597041">
    <property type="component" value="Unassembled WGS sequence"/>
</dbReference>
<dbReference type="EMBL" id="JBHTKK010000001">
    <property type="protein sequence ID" value="MFD1064738.1"/>
    <property type="molecule type" value="Genomic_DNA"/>
</dbReference>
<organism evidence="2 3">
    <name type="scientific">Oceanobacillus locisalsi</name>
    <dbReference type="NCBI Taxonomy" id="546107"/>
    <lineage>
        <taxon>Bacteria</taxon>
        <taxon>Bacillati</taxon>
        <taxon>Bacillota</taxon>
        <taxon>Bacilli</taxon>
        <taxon>Bacillales</taxon>
        <taxon>Bacillaceae</taxon>
        <taxon>Oceanobacillus</taxon>
    </lineage>
</organism>
<evidence type="ECO:0000256" key="1">
    <source>
        <dbReference type="SAM" id="Phobius"/>
    </source>
</evidence>
<keyword evidence="3" id="KW-1185">Reference proteome</keyword>
<evidence type="ECO:0000313" key="2">
    <source>
        <dbReference type="EMBL" id="MFD1064738.1"/>
    </source>
</evidence>
<keyword evidence="1" id="KW-0812">Transmembrane</keyword>
<keyword evidence="1" id="KW-0472">Membrane</keyword>
<reference evidence="3" key="1">
    <citation type="journal article" date="2019" name="Int. J. Syst. Evol. Microbiol.">
        <title>The Global Catalogue of Microorganisms (GCM) 10K type strain sequencing project: providing services to taxonomists for standard genome sequencing and annotation.</title>
        <authorList>
            <consortium name="The Broad Institute Genomics Platform"/>
            <consortium name="The Broad Institute Genome Sequencing Center for Infectious Disease"/>
            <person name="Wu L."/>
            <person name="Ma J."/>
        </authorList>
    </citation>
    <scope>NUCLEOTIDE SEQUENCE [LARGE SCALE GENOMIC DNA]</scope>
    <source>
        <strain evidence="3">CCUG 56608</strain>
    </source>
</reference>
<evidence type="ECO:0008006" key="4">
    <source>
        <dbReference type="Google" id="ProtNLM"/>
    </source>
</evidence>